<evidence type="ECO:0000313" key="2">
    <source>
        <dbReference type="EMBL" id="OGG04791.1"/>
    </source>
</evidence>
<gene>
    <name evidence="2" type="ORF">A2Z33_05765</name>
</gene>
<sequence>MLLEYYRSNKPKSFSHYLNLSIQERARYFDTMQSLPPVIDILTYCLMPNHFHLLLRQNRESGIVRTVSNITNGYAKYFNSKYHRIGPLFQGPFKAVLIETEEQLVHVSRYIHLNPIISGAIDEKELFVYPWSSLPKYIGNSQSKWIETKTVLNNFPNQKAYQSFIRDQVSYGKELDKIKHLLMEEV</sequence>
<evidence type="ECO:0000259" key="1">
    <source>
        <dbReference type="SMART" id="SM01321"/>
    </source>
</evidence>
<protein>
    <recommendedName>
        <fullName evidence="1">Transposase IS200-like domain-containing protein</fullName>
    </recommendedName>
</protein>
<reference evidence="2 3" key="1">
    <citation type="journal article" date="2016" name="Nat. Commun.">
        <title>Thousands of microbial genomes shed light on interconnected biogeochemical processes in an aquifer system.</title>
        <authorList>
            <person name="Anantharaman K."/>
            <person name="Brown C.T."/>
            <person name="Hug L.A."/>
            <person name="Sharon I."/>
            <person name="Castelle C.J."/>
            <person name="Probst A.J."/>
            <person name="Thomas B.C."/>
            <person name="Singh A."/>
            <person name="Wilkins M.J."/>
            <person name="Karaoz U."/>
            <person name="Brodie E.L."/>
            <person name="Williams K.H."/>
            <person name="Hubbard S.S."/>
            <person name="Banfield J.F."/>
        </authorList>
    </citation>
    <scope>NUCLEOTIDE SEQUENCE [LARGE SCALE GENOMIC DNA]</scope>
</reference>
<dbReference type="Pfam" id="PF01797">
    <property type="entry name" value="Y1_Tnp"/>
    <property type="match status" value="1"/>
</dbReference>
<feature type="domain" description="Transposase IS200-like" evidence="1">
    <location>
        <begin position="10"/>
        <end position="114"/>
    </location>
</feature>
<accession>A0A1F5YX79</accession>
<dbReference type="EMBL" id="MFJD01000001">
    <property type="protein sequence ID" value="OGG04791.1"/>
    <property type="molecule type" value="Genomic_DNA"/>
</dbReference>
<dbReference type="PANTHER" id="PTHR34322:SF2">
    <property type="entry name" value="TRANSPOSASE IS200-LIKE DOMAIN-CONTAINING PROTEIN"/>
    <property type="match status" value="1"/>
</dbReference>
<name>A0A1F5YX79_9BACT</name>
<dbReference type="Proteomes" id="UP000178448">
    <property type="component" value="Unassembled WGS sequence"/>
</dbReference>
<dbReference type="PANTHER" id="PTHR34322">
    <property type="entry name" value="TRANSPOSASE, Y1_TNP DOMAIN-CONTAINING"/>
    <property type="match status" value="1"/>
</dbReference>
<dbReference type="Gene3D" id="3.30.70.1290">
    <property type="entry name" value="Transposase IS200-like"/>
    <property type="match status" value="1"/>
</dbReference>
<organism evidence="2 3">
    <name type="scientific">Candidatus Gottesmanbacteria bacterium RBG_16_52_11</name>
    <dbReference type="NCBI Taxonomy" id="1798374"/>
    <lineage>
        <taxon>Bacteria</taxon>
        <taxon>Candidatus Gottesmaniibacteriota</taxon>
    </lineage>
</organism>
<dbReference type="STRING" id="1798374.A2Z33_05765"/>
<dbReference type="GO" id="GO:0004803">
    <property type="term" value="F:transposase activity"/>
    <property type="evidence" value="ECO:0007669"/>
    <property type="project" value="InterPro"/>
</dbReference>
<evidence type="ECO:0000313" key="3">
    <source>
        <dbReference type="Proteomes" id="UP000178448"/>
    </source>
</evidence>
<dbReference type="InterPro" id="IPR002686">
    <property type="entry name" value="Transposase_17"/>
</dbReference>
<dbReference type="SMART" id="SM01321">
    <property type="entry name" value="Y1_Tnp"/>
    <property type="match status" value="1"/>
</dbReference>
<proteinExistence type="predicted"/>
<dbReference type="GO" id="GO:0006313">
    <property type="term" value="P:DNA transposition"/>
    <property type="evidence" value="ECO:0007669"/>
    <property type="project" value="InterPro"/>
</dbReference>
<dbReference type="SUPFAM" id="SSF143422">
    <property type="entry name" value="Transposase IS200-like"/>
    <property type="match status" value="1"/>
</dbReference>
<dbReference type="AlphaFoldDB" id="A0A1F5YX79"/>
<dbReference type="InterPro" id="IPR036515">
    <property type="entry name" value="Transposase_17_sf"/>
</dbReference>
<dbReference type="GO" id="GO:0003677">
    <property type="term" value="F:DNA binding"/>
    <property type="evidence" value="ECO:0007669"/>
    <property type="project" value="InterPro"/>
</dbReference>
<comment type="caution">
    <text evidence="2">The sequence shown here is derived from an EMBL/GenBank/DDBJ whole genome shotgun (WGS) entry which is preliminary data.</text>
</comment>